<protein>
    <submittedName>
        <fullName evidence="1">ADP-ribose pyrophosphatase</fullName>
    </submittedName>
</protein>
<dbReference type="Pfam" id="PF17269">
    <property type="entry name" value="DUF5335"/>
    <property type="match status" value="1"/>
</dbReference>
<dbReference type="InterPro" id="IPR035223">
    <property type="entry name" value="DUF5335"/>
</dbReference>
<dbReference type="EMBL" id="PUHZ01000012">
    <property type="protein sequence ID" value="PQO45907.1"/>
    <property type="molecule type" value="Genomic_DNA"/>
</dbReference>
<gene>
    <name evidence="1" type="ORF">C5Y93_11680</name>
</gene>
<sequence length="113" mass="12480">MIMALNTQIPQAEWSDFFVAFSNGNRGREVTLEVFSAEVGSEGQARQGKLLALDYDSPDKGNRLMLTTGEDDVEYTHTVTAPTEVMRAQDEDGEIEALEIVDQQGEKTVIALK</sequence>
<dbReference type="Proteomes" id="UP000237819">
    <property type="component" value="Unassembled WGS sequence"/>
</dbReference>
<evidence type="ECO:0000313" key="2">
    <source>
        <dbReference type="Proteomes" id="UP000237819"/>
    </source>
</evidence>
<dbReference type="AlphaFoldDB" id="A0A2S8GNA4"/>
<evidence type="ECO:0000313" key="1">
    <source>
        <dbReference type="EMBL" id="PQO45907.1"/>
    </source>
</evidence>
<accession>A0A2S8GNA4</accession>
<organism evidence="1 2">
    <name type="scientific">Blastopirellula marina</name>
    <dbReference type="NCBI Taxonomy" id="124"/>
    <lineage>
        <taxon>Bacteria</taxon>
        <taxon>Pseudomonadati</taxon>
        <taxon>Planctomycetota</taxon>
        <taxon>Planctomycetia</taxon>
        <taxon>Pirellulales</taxon>
        <taxon>Pirellulaceae</taxon>
        <taxon>Blastopirellula</taxon>
    </lineage>
</organism>
<proteinExistence type="predicted"/>
<reference evidence="1 2" key="1">
    <citation type="submission" date="2018-02" db="EMBL/GenBank/DDBJ databases">
        <title>Comparative genomes isolates from brazilian mangrove.</title>
        <authorList>
            <person name="Araujo J.E."/>
            <person name="Taketani R.G."/>
            <person name="Silva M.C.P."/>
            <person name="Loureco M.V."/>
            <person name="Andreote F.D."/>
        </authorList>
    </citation>
    <scope>NUCLEOTIDE SEQUENCE [LARGE SCALE GENOMIC DNA]</scope>
    <source>
        <strain evidence="1 2">Nap-Phe MGV</strain>
    </source>
</reference>
<name>A0A2S8GNA4_9BACT</name>
<comment type="caution">
    <text evidence="1">The sequence shown here is derived from an EMBL/GenBank/DDBJ whole genome shotgun (WGS) entry which is preliminary data.</text>
</comment>